<keyword evidence="2" id="KW-1185">Reference proteome</keyword>
<gene>
    <name evidence="1" type="ORF">FDQ92_07860</name>
</gene>
<dbReference type="InterPro" id="IPR014942">
    <property type="entry name" value="AbiEii"/>
</dbReference>
<organism evidence="1 2">
    <name type="scientific">Desulfoglaeba alkanexedens ALDC</name>
    <dbReference type="NCBI Taxonomy" id="980445"/>
    <lineage>
        <taxon>Bacteria</taxon>
        <taxon>Pseudomonadati</taxon>
        <taxon>Thermodesulfobacteriota</taxon>
        <taxon>Syntrophobacteria</taxon>
        <taxon>Syntrophobacterales</taxon>
        <taxon>Syntrophobacteraceae</taxon>
        <taxon>Desulfoglaeba</taxon>
    </lineage>
</organism>
<dbReference type="AlphaFoldDB" id="A0A4P8L2N2"/>
<dbReference type="Gene3D" id="3.10.450.620">
    <property type="entry name" value="JHP933, nucleotidyltransferase-like core domain"/>
    <property type="match status" value="1"/>
</dbReference>
<sequence length="328" mass="36796">MGGGTMKISPEKLAPEAQATGFRPDVLEKVAHLLGLLDAMRSHPFLKGKLVLKGGTALNLFVFDVPRLSVDIDLNYVGAEDRDGMLAERPKVEQAVQAVFAREGFTVRRMPEEHAGGKWSLRYESAPGRSGNLEVDINFMFRVPLWPVVTSDSHAVGTWRAIGIPVLDRHELAAGKLAALLSRRQARDLFDSHRILRMKNLDSHRLRIGFMVYGAMNRKDWRTVSSDDVDFDAMDLARRLAPTLRVNAAEVQAESAEYGSRLVRECREGLSVVLPFTNSERKFLDLLLDRGVIDPTLLTADESLQRRIQSQPLLEWKALNVRRHKGLP</sequence>
<dbReference type="Pfam" id="PF08843">
    <property type="entry name" value="AbiEii"/>
    <property type="match status" value="1"/>
</dbReference>
<dbReference type="GO" id="GO:0016740">
    <property type="term" value="F:transferase activity"/>
    <property type="evidence" value="ECO:0007669"/>
    <property type="project" value="UniProtKB-KW"/>
</dbReference>
<reference evidence="1 2" key="1">
    <citation type="submission" date="2019-05" db="EMBL/GenBank/DDBJ databases">
        <title>The Complete Genome Sequence of the n-alkane-degrading Desulfoglaeba alkanexedens ALDC reveals multiple alkylsuccinate synthase gene clusters.</title>
        <authorList>
            <person name="Callaghan A.V."/>
            <person name="Davidova I.A."/>
            <person name="Duncan K.E."/>
            <person name="Morris B."/>
            <person name="McInerney M.J."/>
        </authorList>
    </citation>
    <scope>NUCLEOTIDE SEQUENCE [LARGE SCALE GENOMIC DNA]</scope>
    <source>
        <strain evidence="1 2">ALDC</strain>
    </source>
</reference>
<evidence type="ECO:0000313" key="2">
    <source>
        <dbReference type="Proteomes" id="UP000298602"/>
    </source>
</evidence>
<keyword evidence="1" id="KW-0808">Transferase</keyword>
<protein>
    <submittedName>
        <fullName evidence="1">Nucleotidyl transferase AbiEii/AbiGii toxin family protein</fullName>
    </submittedName>
</protein>
<proteinExistence type="predicted"/>
<reference evidence="1 2" key="2">
    <citation type="submission" date="2019-05" db="EMBL/GenBank/DDBJ databases">
        <authorList>
            <person name="Suflita J.M."/>
            <person name="Marks C.R."/>
        </authorList>
    </citation>
    <scope>NUCLEOTIDE SEQUENCE [LARGE SCALE GENOMIC DNA]</scope>
    <source>
        <strain evidence="1 2">ALDC</strain>
    </source>
</reference>
<name>A0A4P8L2N2_9BACT</name>
<dbReference type="EMBL" id="CP040098">
    <property type="protein sequence ID" value="QCQ22089.1"/>
    <property type="molecule type" value="Genomic_DNA"/>
</dbReference>
<evidence type="ECO:0000313" key="1">
    <source>
        <dbReference type="EMBL" id="QCQ22089.1"/>
    </source>
</evidence>
<accession>A0A4P8L2N2</accession>
<dbReference type="Proteomes" id="UP000298602">
    <property type="component" value="Chromosome"/>
</dbReference>
<dbReference type="KEGG" id="dax:FDQ92_07860"/>
<dbReference type="OrthoDB" id="1550603at2"/>